<dbReference type="PANTHER" id="PTHR31362:SF0">
    <property type="entry name" value="EXOSTOSIN DOMAIN-CONTAINING PROTEIN-RELATED"/>
    <property type="match status" value="1"/>
</dbReference>
<dbReference type="EMBL" id="BMAT01011498">
    <property type="protein sequence ID" value="GFR73884.1"/>
    <property type="molecule type" value="Genomic_DNA"/>
</dbReference>
<evidence type="ECO:0000313" key="3">
    <source>
        <dbReference type="EMBL" id="GFR73884.1"/>
    </source>
</evidence>
<keyword evidence="4" id="KW-1185">Reference proteome</keyword>
<sequence>MSTVCGRTRVMTCLSLMLCLLLCLLLWVSYLYSTEFAQSDSSIFRVEGNRRYKSLFKRDGEAERYHAYRHLDLNNGKVSDVNFSPIRGRLGRHAYSGKKRAAHLPTWLQQTRVWRPNQIGNRKRFIVEEEKGDGRSGFYEEPAKKIKHFSIDAEREDNGMELNGKDGENGDLDLLKEAASIIQRKKLMRQASIPYARSKYKPKDFRNQNRQVNNGKKKPAKDKSYTMSSMGIKGLPDFSVEHIQRRTSSQVKIDESLFHEKWIVVTSILQPTPDVMFLSKIPGWKVLVVGDTKTPGNWSYPNCVFLNIADQETLGLSLAELTPYRSYARKNLGYLFAVAHGANVIYETDDDNRPLDMLKSFQLAPSMSGLMFAGEELFNPYHHFGQLTLWPRGYPLGAVGSTQPQLYRLSSKWKTPAVQQGVVNGDPDMDAIFRLTRKQTTSRLQVNFDPTGPPVIIPEGVYSPFNSQNTLFRYEALWAMLLPTTTTFRMCDIWRGYWAQRLLWEIGARLAFFPPNAYQQRNAHSYMDDARDEQDMYFETDRLLKFLSNWACPQDLTFFQCVYLLSFEMAEQNFWKAGDIEVTKLWLEDLVRVGYRQPKRVHVSNKTVYAKKRVDSSSHLTENKFRHFLKANKLQRAGSHDLTARRLSTLRNGTSVHFAASQQSPPSVYSKNSLRMSHASHLAQDIASLCSQSTNISVKMDAIRDREKVYFDDILLVVVFNWPHYANVKYLETIYRNVFPNIAYCGGNSDMFLAQTKELDIDLTFINAPVLIGVYGYACFIAAAQMGYNVTGYMVVGDDVLVNMWNFHGFDKERIWSNFAVHIFNVNNGTNWSWWNFQVGEQAYNKSMAAIMRQKEREDPHQENAHIDRKKIQQPQRYGNSRRVKSAKAFLSTLHSNTGGPANCPHAVSDVYYIPASLAPSAVHYMSLFAQQGLMVELAISMTLYGLSLSENIQFFSGDNLWLGERLDPWRKFNPLSFFLHPVKFSNTSNVEPLCSKYLPALIQKVYQFNSDTIKENVTSHNARKAYIEKLQKIYRERQHLQKTWLQQELLAMKKRKEQNKVQSQSQLKKEKVSNHEKAKQVLPHEKKDPQQVGPKITDSKDESIDETPLVLKRDETNQHESSNHLPMQETENVQKKYEEYAFGTETESEETENLSEQGRSGISKLKDEQYGQHQNTHDEPDENDVSVLHNAGMQQRDKTRYAQSQRRLPHEDIDQDAEEFPTDTGVDEGLNQPEETFRNDVDSDDPVRPRHALARKMRLRTVKNPNDFANAKIHLRHQVRDEY</sequence>
<feature type="compositionally biased region" description="Basic and acidic residues" evidence="1">
    <location>
        <begin position="1068"/>
        <end position="1090"/>
    </location>
</feature>
<feature type="region of interest" description="Disordered" evidence="1">
    <location>
        <begin position="1169"/>
        <end position="1249"/>
    </location>
</feature>
<feature type="compositionally biased region" description="Basic and acidic residues" evidence="1">
    <location>
        <begin position="1236"/>
        <end position="1249"/>
    </location>
</feature>
<feature type="region of interest" description="Disordered" evidence="1">
    <location>
        <begin position="1057"/>
        <end position="1134"/>
    </location>
</feature>
<dbReference type="InterPro" id="IPR005049">
    <property type="entry name" value="STL-like"/>
</dbReference>
<evidence type="ECO:0000256" key="2">
    <source>
        <dbReference type="SAM" id="SignalP"/>
    </source>
</evidence>
<feature type="compositionally biased region" description="Basic and acidic residues" evidence="1">
    <location>
        <begin position="1112"/>
        <end position="1123"/>
    </location>
</feature>
<dbReference type="PANTHER" id="PTHR31362">
    <property type="entry name" value="GLYCOSYLTRANSFERASE STELLO1-RELATED"/>
    <property type="match status" value="1"/>
</dbReference>
<reference evidence="3 4" key="1">
    <citation type="journal article" date="2021" name="Elife">
        <title>Chloroplast acquisition without the gene transfer in kleptoplastic sea slugs, Plakobranchus ocellatus.</title>
        <authorList>
            <person name="Maeda T."/>
            <person name="Takahashi S."/>
            <person name="Yoshida T."/>
            <person name="Shimamura S."/>
            <person name="Takaki Y."/>
            <person name="Nagai Y."/>
            <person name="Toyoda A."/>
            <person name="Suzuki Y."/>
            <person name="Arimoto A."/>
            <person name="Ishii H."/>
            <person name="Satoh N."/>
            <person name="Nishiyama T."/>
            <person name="Hasebe M."/>
            <person name="Maruyama T."/>
            <person name="Minagawa J."/>
            <person name="Obokata J."/>
            <person name="Shigenobu S."/>
        </authorList>
    </citation>
    <scope>NUCLEOTIDE SEQUENCE [LARGE SCALE GENOMIC DNA]</scope>
</reference>
<organism evidence="3 4">
    <name type="scientific">Elysia marginata</name>
    <dbReference type="NCBI Taxonomy" id="1093978"/>
    <lineage>
        <taxon>Eukaryota</taxon>
        <taxon>Metazoa</taxon>
        <taxon>Spiralia</taxon>
        <taxon>Lophotrochozoa</taxon>
        <taxon>Mollusca</taxon>
        <taxon>Gastropoda</taxon>
        <taxon>Heterobranchia</taxon>
        <taxon>Euthyneura</taxon>
        <taxon>Panpulmonata</taxon>
        <taxon>Sacoglossa</taxon>
        <taxon>Placobranchoidea</taxon>
        <taxon>Plakobranchidae</taxon>
        <taxon>Elysia</taxon>
    </lineage>
</organism>
<dbReference type="Proteomes" id="UP000762676">
    <property type="component" value="Unassembled WGS sequence"/>
</dbReference>
<evidence type="ECO:0000313" key="4">
    <source>
        <dbReference type="Proteomes" id="UP000762676"/>
    </source>
</evidence>
<feature type="signal peptide" evidence="2">
    <location>
        <begin position="1"/>
        <end position="33"/>
    </location>
</feature>
<proteinExistence type="predicted"/>
<dbReference type="Pfam" id="PF03385">
    <property type="entry name" value="STELLO"/>
    <property type="match status" value="2"/>
</dbReference>
<name>A0AAV4FLT8_9GAST</name>
<comment type="caution">
    <text evidence="3">The sequence shown here is derived from an EMBL/GenBank/DDBJ whole genome shotgun (WGS) entry which is preliminary data.</text>
</comment>
<accession>A0AAV4FLT8</accession>
<evidence type="ECO:0000256" key="1">
    <source>
        <dbReference type="SAM" id="MobiDB-lite"/>
    </source>
</evidence>
<protein>
    <submittedName>
        <fullName evidence="3">Conserved uncharacterized protein</fullName>
    </submittedName>
</protein>
<keyword evidence="2" id="KW-0732">Signal</keyword>
<feature type="chain" id="PRO_5043450229" evidence="2">
    <location>
        <begin position="34"/>
        <end position="1284"/>
    </location>
</feature>
<feature type="compositionally biased region" description="Basic and acidic residues" evidence="1">
    <location>
        <begin position="1169"/>
        <end position="1179"/>
    </location>
</feature>
<feature type="region of interest" description="Disordered" evidence="1">
    <location>
        <begin position="205"/>
        <end position="226"/>
    </location>
</feature>
<gene>
    <name evidence="3" type="ORF">ElyMa_005741000</name>
</gene>